<dbReference type="GO" id="GO:0004325">
    <property type="term" value="F:ferrochelatase activity"/>
    <property type="evidence" value="ECO:0007669"/>
    <property type="project" value="InterPro"/>
</dbReference>
<proteinExistence type="predicted"/>
<dbReference type="SUPFAM" id="SSF75615">
    <property type="entry name" value="Siroheme synthase middle domains-like"/>
    <property type="match status" value="1"/>
</dbReference>
<reference evidence="8 9" key="1">
    <citation type="submission" date="2016-01" db="EMBL/GenBank/DDBJ databases">
        <title>Genome sequencing of Roseivirga seohaensis SW-152.</title>
        <authorList>
            <person name="Selvaratnam C."/>
            <person name="Thevarajoo S."/>
            <person name="Goh K.M."/>
            <person name="Ee R."/>
            <person name="Chan K.-G."/>
            <person name="Chong C.S."/>
        </authorList>
    </citation>
    <scope>NUCLEOTIDE SEQUENCE [LARGE SCALE GENOMIC DNA]</scope>
    <source>
        <strain evidence="8 9">SW-152</strain>
    </source>
</reference>
<sequence length="191" mass="21490">MVNELYPVFLKVHAFDVLIVGGGDVGLEKISFLLKSSPNAKVTLVAKEIKNEIKVLAKDHLSVKLIEREFFNEDLTEMQLVIIATENRALNKTIHTEAKERGILVNVADTPELCDFYMGSIVTKGDLKIGISTNGKSPTIAKRLRELFNDLLPDEIETLISNMEMIRNNIKGDFSKKVKELNKLTEHLINK</sequence>
<dbReference type="Gene3D" id="3.30.160.110">
    <property type="entry name" value="Siroheme synthase, domain 2"/>
    <property type="match status" value="1"/>
</dbReference>
<evidence type="ECO:0000259" key="7">
    <source>
        <dbReference type="Pfam" id="PF14824"/>
    </source>
</evidence>
<evidence type="ECO:0000256" key="4">
    <source>
        <dbReference type="ARBA" id="ARBA00023027"/>
    </source>
</evidence>
<dbReference type="UniPathway" id="UPA00262">
    <property type="reaction ID" value="UER00222"/>
</dbReference>
<gene>
    <name evidence="8" type="ORF">AWW67_15635</name>
</gene>
<dbReference type="SUPFAM" id="SSF51735">
    <property type="entry name" value="NAD(P)-binding Rossmann-fold domains"/>
    <property type="match status" value="1"/>
</dbReference>
<dbReference type="AlphaFoldDB" id="A0A150Y2J3"/>
<dbReference type="GO" id="GO:0019354">
    <property type="term" value="P:siroheme biosynthetic process"/>
    <property type="evidence" value="ECO:0007669"/>
    <property type="project" value="UniProtKB-UniPathway"/>
</dbReference>
<name>A0A150Y2J3_9BACT</name>
<comment type="pathway">
    <text evidence="1">Porphyrin-containing compound metabolism; siroheme biosynthesis; sirohydrochlorin from precorrin-2: step 1/1.</text>
</comment>
<keyword evidence="4" id="KW-0520">NAD</keyword>
<dbReference type="Pfam" id="PF13241">
    <property type="entry name" value="NAD_binding_7"/>
    <property type="match status" value="1"/>
</dbReference>
<evidence type="ECO:0000313" key="8">
    <source>
        <dbReference type="EMBL" id="KYG85146.1"/>
    </source>
</evidence>
<evidence type="ECO:0000256" key="1">
    <source>
        <dbReference type="ARBA" id="ARBA00005010"/>
    </source>
</evidence>
<dbReference type="InterPro" id="IPR036291">
    <property type="entry name" value="NAD(P)-bd_dom_sf"/>
</dbReference>
<dbReference type="GO" id="GO:0043115">
    <property type="term" value="F:precorrin-2 dehydrogenase activity"/>
    <property type="evidence" value="ECO:0007669"/>
    <property type="project" value="UniProtKB-EC"/>
</dbReference>
<evidence type="ECO:0000256" key="3">
    <source>
        <dbReference type="ARBA" id="ARBA00023002"/>
    </source>
</evidence>
<evidence type="ECO:0000256" key="6">
    <source>
        <dbReference type="ARBA" id="ARBA00047561"/>
    </source>
</evidence>
<dbReference type="PANTHER" id="PTHR35330:SF1">
    <property type="entry name" value="SIROHEME BIOSYNTHESIS PROTEIN MET8"/>
    <property type="match status" value="1"/>
</dbReference>
<dbReference type="EC" id="1.3.1.76" evidence="2"/>
<dbReference type="InterPro" id="IPR028161">
    <property type="entry name" value="Met8-like"/>
</dbReference>
<accession>A0A150Y2J3</accession>
<dbReference type="RefSeq" id="WP_062300052.1">
    <property type="nucleotide sequence ID" value="NZ_LRPB01000005.1"/>
</dbReference>
<dbReference type="Proteomes" id="UP000075663">
    <property type="component" value="Unassembled WGS sequence"/>
</dbReference>
<feature type="domain" description="Siroheme synthase central" evidence="7">
    <location>
        <begin position="125"/>
        <end position="147"/>
    </location>
</feature>
<dbReference type="STRING" id="1914963.AWW67_15635"/>
<evidence type="ECO:0000256" key="2">
    <source>
        <dbReference type="ARBA" id="ARBA00012400"/>
    </source>
</evidence>
<organism evidence="8 9">
    <name type="scientific">Roseivirga seohaensis</name>
    <dbReference type="NCBI Taxonomy" id="1914963"/>
    <lineage>
        <taxon>Bacteria</taxon>
        <taxon>Pseudomonadati</taxon>
        <taxon>Bacteroidota</taxon>
        <taxon>Cytophagia</taxon>
        <taxon>Cytophagales</taxon>
        <taxon>Roseivirgaceae</taxon>
        <taxon>Roseivirga</taxon>
    </lineage>
</organism>
<evidence type="ECO:0000256" key="5">
    <source>
        <dbReference type="ARBA" id="ARBA00023244"/>
    </source>
</evidence>
<keyword evidence="5" id="KW-0627">Porphyrin biosynthesis</keyword>
<comment type="catalytic activity">
    <reaction evidence="6">
        <text>precorrin-2 + NAD(+) = sirohydrochlorin + NADH + 2 H(+)</text>
        <dbReference type="Rhea" id="RHEA:15613"/>
        <dbReference type="ChEBI" id="CHEBI:15378"/>
        <dbReference type="ChEBI" id="CHEBI:57540"/>
        <dbReference type="ChEBI" id="CHEBI:57945"/>
        <dbReference type="ChEBI" id="CHEBI:58351"/>
        <dbReference type="ChEBI" id="CHEBI:58827"/>
        <dbReference type="EC" id="1.3.1.76"/>
    </reaction>
</comment>
<keyword evidence="3" id="KW-0560">Oxidoreductase</keyword>
<evidence type="ECO:0000313" key="9">
    <source>
        <dbReference type="Proteomes" id="UP000075663"/>
    </source>
</evidence>
<dbReference type="Pfam" id="PF14824">
    <property type="entry name" value="Sirohm_synth_M"/>
    <property type="match status" value="1"/>
</dbReference>
<dbReference type="NCBIfam" id="TIGR01470">
    <property type="entry name" value="cysG_Nterm"/>
    <property type="match status" value="1"/>
</dbReference>
<protein>
    <recommendedName>
        <fullName evidence="2">precorrin-2 dehydrogenase</fullName>
        <ecNumber evidence="2">1.3.1.76</ecNumber>
    </recommendedName>
</protein>
<dbReference type="Gene3D" id="3.40.50.720">
    <property type="entry name" value="NAD(P)-binding Rossmann-like Domain"/>
    <property type="match status" value="1"/>
</dbReference>
<dbReference type="InterPro" id="IPR028281">
    <property type="entry name" value="Sirohaem_synthase_central"/>
</dbReference>
<comment type="caution">
    <text evidence="8">The sequence shown here is derived from an EMBL/GenBank/DDBJ whole genome shotgun (WGS) entry which is preliminary data.</text>
</comment>
<dbReference type="InterPro" id="IPR006367">
    <property type="entry name" value="Sirohaem_synthase_N"/>
</dbReference>
<dbReference type="EMBL" id="LRPB01000005">
    <property type="protein sequence ID" value="KYG85146.1"/>
    <property type="molecule type" value="Genomic_DNA"/>
</dbReference>
<dbReference type="PANTHER" id="PTHR35330">
    <property type="entry name" value="SIROHEME BIOSYNTHESIS PROTEIN MET8"/>
    <property type="match status" value="1"/>
</dbReference>